<keyword evidence="1" id="KW-1133">Transmembrane helix</keyword>
<evidence type="ECO:0000256" key="1">
    <source>
        <dbReference type="SAM" id="Phobius"/>
    </source>
</evidence>
<gene>
    <name evidence="2" type="ORF">HanXRQr2_Chr13g0589121</name>
</gene>
<proteinExistence type="predicted"/>
<keyword evidence="3" id="KW-1185">Reference proteome</keyword>
<dbReference type="EMBL" id="MNCJ02000328">
    <property type="protein sequence ID" value="KAF5773487.1"/>
    <property type="molecule type" value="Genomic_DNA"/>
</dbReference>
<evidence type="ECO:0000313" key="2">
    <source>
        <dbReference type="EMBL" id="KAF5773487.1"/>
    </source>
</evidence>
<name>A0A9K3HAA2_HELAN</name>
<dbReference type="Proteomes" id="UP000215914">
    <property type="component" value="Unassembled WGS sequence"/>
</dbReference>
<keyword evidence="1" id="KW-0472">Membrane</keyword>
<protein>
    <submittedName>
        <fullName evidence="2">Uncharacterized protein</fullName>
    </submittedName>
</protein>
<keyword evidence="1" id="KW-0812">Transmembrane</keyword>
<dbReference type="AlphaFoldDB" id="A0A9K3HAA2"/>
<comment type="caution">
    <text evidence="2">The sequence shown here is derived from an EMBL/GenBank/DDBJ whole genome shotgun (WGS) entry which is preliminary data.</text>
</comment>
<organism evidence="2 3">
    <name type="scientific">Helianthus annuus</name>
    <name type="common">Common sunflower</name>
    <dbReference type="NCBI Taxonomy" id="4232"/>
    <lineage>
        <taxon>Eukaryota</taxon>
        <taxon>Viridiplantae</taxon>
        <taxon>Streptophyta</taxon>
        <taxon>Embryophyta</taxon>
        <taxon>Tracheophyta</taxon>
        <taxon>Spermatophyta</taxon>
        <taxon>Magnoliopsida</taxon>
        <taxon>eudicotyledons</taxon>
        <taxon>Gunneridae</taxon>
        <taxon>Pentapetalae</taxon>
        <taxon>asterids</taxon>
        <taxon>campanulids</taxon>
        <taxon>Asterales</taxon>
        <taxon>Asteraceae</taxon>
        <taxon>Asteroideae</taxon>
        <taxon>Heliantheae alliance</taxon>
        <taxon>Heliantheae</taxon>
        <taxon>Helianthus</taxon>
    </lineage>
</organism>
<feature type="transmembrane region" description="Helical" evidence="1">
    <location>
        <begin position="36"/>
        <end position="56"/>
    </location>
</feature>
<accession>A0A9K3HAA2</accession>
<dbReference type="Gramene" id="mRNA:HanXRQr2_Chr13g0589121">
    <property type="protein sequence ID" value="mRNA:HanXRQr2_Chr13g0589121"/>
    <property type="gene ID" value="HanXRQr2_Chr13g0589121"/>
</dbReference>
<reference evidence="2" key="1">
    <citation type="journal article" date="2017" name="Nature">
        <title>The sunflower genome provides insights into oil metabolism, flowering and Asterid evolution.</title>
        <authorList>
            <person name="Badouin H."/>
            <person name="Gouzy J."/>
            <person name="Grassa C.J."/>
            <person name="Murat F."/>
            <person name="Staton S.E."/>
            <person name="Cottret L."/>
            <person name="Lelandais-Briere C."/>
            <person name="Owens G.L."/>
            <person name="Carrere S."/>
            <person name="Mayjonade B."/>
            <person name="Legrand L."/>
            <person name="Gill N."/>
            <person name="Kane N.C."/>
            <person name="Bowers J.E."/>
            <person name="Hubner S."/>
            <person name="Bellec A."/>
            <person name="Berard A."/>
            <person name="Berges H."/>
            <person name="Blanchet N."/>
            <person name="Boniface M.C."/>
            <person name="Brunel D."/>
            <person name="Catrice O."/>
            <person name="Chaidir N."/>
            <person name="Claudel C."/>
            <person name="Donnadieu C."/>
            <person name="Faraut T."/>
            <person name="Fievet G."/>
            <person name="Helmstetter N."/>
            <person name="King M."/>
            <person name="Knapp S.J."/>
            <person name="Lai Z."/>
            <person name="Le Paslier M.C."/>
            <person name="Lippi Y."/>
            <person name="Lorenzon L."/>
            <person name="Mandel J.R."/>
            <person name="Marage G."/>
            <person name="Marchand G."/>
            <person name="Marquand E."/>
            <person name="Bret-Mestries E."/>
            <person name="Morien E."/>
            <person name="Nambeesan S."/>
            <person name="Nguyen T."/>
            <person name="Pegot-Espagnet P."/>
            <person name="Pouilly N."/>
            <person name="Raftis F."/>
            <person name="Sallet E."/>
            <person name="Schiex T."/>
            <person name="Thomas J."/>
            <person name="Vandecasteele C."/>
            <person name="Vares D."/>
            <person name="Vear F."/>
            <person name="Vautrin S."/>
            <person name="Crespi M."/>
            <person name="Mangin B."/>
            <person name="Burke J.M."/>
            <person name="Salse J."/>
            <person name="Munos S."/>
            <person name="Vincourt P."/>
            <person name="Rieseberg L.H."/>
            <person name="Langlade N.B."/>
        </authorList>
    </citation>
    <scope>NUCLEOTIDE SEQUENCE</scope>
    <source>
        <tissue evidence="2">Leaves</tissue>
    </source>
</reference>
<sequence length="66" mass="7417">MRYEAIFPVKDCSTITLVLSSTTNFAMSFPIRLNCILFRTLFALPLLLTMLTKIMLLNSGKISKSS</sequence>
<evidence type="ECO:0000313" key="3">
    <source>
        <dbReference type="Proteomes" id="UP000215914"/>
    </source>
</evidence>
<reference evidence="2" key="2">
    <citation type="submission" date="2020-06" db="EMBL/GenBank/DDBJ databases">
        <title>Helianthus annuus Genome sequencing and assembly Release 2.</title>
        <authorList>
            <person name="Gouzy J."/>
            <person name="Langlade N."/>
            <person name="Munos S."/>
        </authorList>
    </citation>
    <scope>NUCLEOTIDE SEQUENCE</scope>
    <source>
        <tissue evidence="2">Leaves</tissue>
    </source>
</reference>